<name>A0A0F9V1D8_9ZZZZ</name>
<proteinExistence type="predicted"/>
<reference evidence="1" key="1">
    <citation type="journal article" date="2015" name="Nature">
        <title>Complex archaea that bridge the gap between prokaryotes and eukaryotes.</title>
        <authorList>
            <person name="Spang A."/>
            <person name="Saw J.H."/>
            <person name="Jorgensen S.L."/>
            <person name="Zaremba-Niedzwiedzka K."/>
            <person name="Martijn J."/>
            <person name="Lind A.E."/>
            <person name="van Eijk R."/>
            <person name="Schleper C."/>
            <person name="Guy L."/>
            <person name="Ettema T.J."/>
        </authorList>
    </citation>
    <scope>NUCLEOTIDE SEQUENCE</scope>
</reference>
<accession>A0A0F9V1D8</accession>
<dbReference type="AlphaFoldDB" id="A0A0F9V1D8"/>
<protein>
    <submittedName>
        <fullName evidence="1">Uncharacterized protein</fullName>
    </submittedName>
</protein>
<evidence type="ECO:0000313" key="1">
    <source>
        <dbReference type="EMBL" id="KKN99075.1"/>
    </source>
</evidence>
<dbReference type="EMBL" id="LAZR01000049">
    <property type="protein sequence ID" value="KKN99075.1"/>
    <property type="molecule type" value="Genomic_DNA"/>
</dbReference>
<comment type="caution">
    <text evidence="1">The sequence shown here is derived from an EMBL/GenBank/DDBJ whole genome shotgun (WGS) entry which is preliminary data.</text>
</comment>
<gene>
    <name evidence="1" type="ORF">LCGC14_0143230</name>
</gene>
<sequence>METTEAEWIHVPGHKVHGVVARLIERSAWFLAMPLPDNYWQIDVKPEHMDYVKASLR</sequence>
<organism evidence="1">
    <name type="scientific">marine sediment metagenome</name>
    <dbReference type="NCBI Taxonomy" id="412755"/>
    <lineage>
        <taxon>unclassified sequences</taxon>
        <taxon>metagenomes</taxon>
        <taxon>ecological metagenomes</taxon>
    </lineage>
</organism>